<dbReference type="GO" id="GO:0055085">
    <property type="term" value="P:transmembrane transport"/>
    <property type="evidence" value="ECO:0007669"/>
    <property type="project" value="InterPro"/>
</dbReference>
<gene>
    <name evidence="9" type="ORF">DDQ50_02345</name>
</gene>
<dbReference type="GO" id="GO:0005886">
    <property type="term" value="C:plasma membrane"/>
    <property type="evidence" value="ECO:0007669"/>
    <property type="project" value="UniProtKB-SubCell"/>
</dbReference>
<feature type="transmembrane region" description="Helical" evidence="7">
    <location>
        <begin position="101"/>
        <end position="122"/>
    </location>
</feature>
<feature type="transmembrane region" description="Helical" evidence="7">
    <location>
        <begin position="280"/>
        <end position="299"/>
    </location>
</feature>
<evidence type="ECO:0000256" key="5">
    <source>
        <dbReference type="ARBA" id="ARBA00022989"/>
    </source>
</evidence>
<keyword evidence="3" id="KW-1003">Cell membrane</keyword>
<evidence type="ECO:0000256" key="3">
    <source>
        <dbReference type="ARBA" id="ARBA00022475"/>
    </source>
</evidence>
<evidence type="ECO:0000313" key="10">
    <source>
        <dbReference type="Proteomes" id="UP000244893"/>
    </source>
</evidence>
<accession>A0A2V1HW62</accession>
<evidence type="ECO:0000256" key="4">
    <source>
        <dbReference type="ARBA" id="ARBA00022692"/>
    </source>
</evidence>
<dbReference type="Pfam" id="PF00528">
    <property type="entry name" value="BPD_transp_1"/>
    <property type="match status" value="1"/>
</dbReference>
<organism evidence="9 10">
    <name type="scientific">Amnibacterium flavum</name>
    <dbReference type="NCBI Taxonomy" id="2173173"/>
    <lineage>
        <taxon>Bacteria</taxon>
        <taxon>Bacillati</taxon>
        <taxon>Actinomycetota</taxon>
        <taxon>Actinomycetes</taxon>
        <taxon>Micrococcales</taxon>
        <taxon>Microbacteriaceae</taxon>
        <taxon>Amnibacterium</taxon>
    </lineage>
</organism>
<dbReference type="AlphaFoldDB" id="A0A2V1HW62"/>
<evidence type="ECO:0000259" key="8">
    <source>
        <dbReference type="PROSITE" id="PS50928"/>
    </source>
</evidence>
<reference evidence="9 10" key="1">
    <citation type="submission" date="2018-05" db="EMBL/GenBank/DDBJ databases">
        <title>Amnibacterium sp. M8JJ-5, whole genome shotgun sequence.</title>
        <authorList>
            <person name="Tuo L."/>
        </authorList>
    </citation>
    <scope>NUCLEOTIDE SEQUENCE [LARGE SCALE GENOMIC DNA]</scope>
    <source>
        <strain evidence="9 10">M8JJ-5</strain>
    </source>
</reference>
<comment type="subcellular location">
    <subcellularLocation>
        <location evidence="1 7">Cell membrane</location>
        <topology evidence="1 7">Multi-pass membrane protein</topology>
    </subcellularLocation>
</comment>
<dbReference type="Proteomes" id="UP000244893">
    <property type="component" value="Unassembled WGS sequence"/>
</dbReference>
<dbReference type="InterPro" id="IPR045621">
    <property type="entry name" value="BPD_transp_1_N"/>
</dbReference>
<dbReference type="EMBL" id="QEOP01000001">
    <property type="protein sequence ID" value="PVZ95379.1"/>
    <property type="molecule type" value="Genomic_DNA"/>
</dbReference>
<keyword evidence="4 7" id="KW-0812">Transmembrane</keyword>
<dbReference type="OrthoDB" id="147639at2"/>
<dbReference type="InterPro" id="IPR035906">
    <property type="entry name" value="MetI-like_sf"/>
</dbReference>
<dbReference type="Gene3D" id="1.10.3720.10">
    <property type="entry name" value="MetI-like"/>
    <property type="match status" value="1"/>
</dbReference>
<feature type="transmembrane region" description="Helical" evidence="7">
    <location>
        <begin position="177"/>
        <end position="195"/>
    </location>
</feature>
<name>A0A2V1HW62_9MICO</name>
<dbReference type="PANTHER" id="PTHR43163:SF6">
    <property type="entry name" value="DIPEPTIDE TRANSPORT SYSTEM PERMEASE PROTEIN DPPB-RELATED"/>
    <property type="match status" value="1"/>
</dbReference>
<feature type="domain" description="ABC transmembrane type-1" evidence="8">
    <location>
        <begin position="97"/>
        <end position="299"/>
    </location>
</feature>
<dbReference type="SUPFAM" id="SSF161098">
    <property type="entry name" value="MetI-like"/>
    <property type="match status" value="1"/>
</dbReference>
<dbReference type="PROSITE" id="PS50928">
    <property type="entry name" value="ABC_TM1"/>
    <property type="match status" value="1"/>
</dbReference>
<dbReference type="CDD" id="cd06261">
    <property type="entry name" value="TM_PBP2"/>
    <property type="match status" value="1"/>
</dbReference>
<evidence type="ECO:0000256" key="2">
    <source>
        <dbReference type="ARBA" id="ARBA00022448"/>
    </source>
</evidence>
<feature type="transmembrane region" description="Helical" evidence="7">
    <location>
        <begin position="234"/>
        <end position="260"/>
    </location>
</feature>
<dbReference type="RefSeq" id="WP_116755114.1">
    <property type="nucleotide sequence ID" value="NZ_JBHUEX010000001.1"/>
</dbReference>
<evidence type="ECO:0000256" key="7">
    <source>
        <dbReference type="RuleBase" id="RU363032"/>
    </source>
</evidence>
<protein>
    <submittedName>
        <fullName evidence="9">ABC transporter permease</fullName>
    </submittedName>
</protein>
<keyword evidence="5 7" id="KW-1133">Transmembrane helix</keyword>
<dbReference type="Pfam" id="PF19300">
    <property type="entry name" value="BPD_transp_1_N"/>
    <property type="match status" value="1"/>
</dbReference>
<evidence type="ECO:0000256" key="6">
    <source>
        <dbReference type="ARBA" id="ARBA00023136"/>
    </source>
</evidence>
<dbReference type="PANTHER" id="PTHR43163">
    <property type="entry name" value="DIPEPTIDE TRANSPORT SYSTEM PERMEASE PROTEIN DPPB-RELATED"/>
    <property type="match status" value="1"/>
</dbReference>
<sequence>MRVARFLGIRLLQAIPLLIATSALSFLLLRLAPGDPAKILAGPRASEEVVAKLRTSMGLDEPIPVQYWKYLQRVFAGDLGKNLNGNADVADIISRGVGVTGLLAVVAIIITILVAIPVALAAARRPGGPLDNSIRVASVASIAVPGFWIGLMLIAFVALPTKWFPVGGWPDDSSRQFNAILLPAITLAIGIIPVLTRSLRSAFIDVLGAEYVTAARSLGIPGGRLIRRFVLRNAAVPAIPVLAFLIGFVVGGSVVIESTFNLPGLGQTLVQAALTRDANVLQALTLVLGTSVVAIYVIADVAVSLTDPRVSLT</sequence>
<keyword evidence="10" id="KW-1185">Reference proteome</keyword>
<dbReference type="InterPro" id="IPR000515">
    <property type="entry name" value="MetI-like"/>
</dbReference>
<keyword evidence="6 7" id="KW-0472">Membrane</keyword>
<comment type="caution">
    <text evidence="9">The sequence shown here is derived from an EMBL/GenBank/DDBJ whole genome shotgun (WGS) entry which is preliminary data.</text>
</comment>
<proteinExistence type="inferred from homology"/>
<evidence type="ECO:0000256" key="1">
    <source>
        <dbReference type="ARBA" id="ARBA00004651"/>
    </source>
</evidence>
<evidence type="ECO:0000313" key="9">
    <source>
        <dbReference type="EMBL" id="PVZ95379.1"/>
    </source>
</evidence>
<keyword evidence="2 7" id="KW-0813">Transport</keyword>
<comment type="similarity">
    <text evidence="7">Belongs to the binding-protein-dependent transport system permease family.</text>
</comment>
<feature type="transmembrane region" description="Helical" evidence="7">
    <location>
        <begin position="134"/>
        <end position="157"/>
    </location>
</feature>